<evidence type="ECO:0000256" key="1">
    <source>
        <dbReference type="SAM" id="MobiDB-lite"/>
    </source>
</evidence>
<proteinExistence type="predicted"/>
<dbReference type="Proteomes" id="UP001364617">
    <property type="component" value="Unassembled WGS sequence"/>
</dbReference>
<evidence type="ECO:0000313" key="3">
    <source>
        <dbReference type="Proteomes" id="UP001364617"/>
    </source>
</evidence>
<feature type="compositionally biased region" description="Basic and acidic residues" evidence="1">
    <location>
        <begin position="353"/>
        <end position="365"/>
    </location>
</feature>
<evidence type="ECO:0000313" key="2">
    <source>
        <dbReference type="EMBL" id="KAK7128187.1"/>
    </source>
</evidence>
<organism evidence="2 3">
    <name type="scientific">Phoxinus phoxinus</name>
    <name type="common">Eurasian minnow</name>
    <dbReference type="NCBI Taxonomy" id="58324"/>
    <lineage>
        <taxon>Eukaryota</taxon>
        <taxon>Metazoa</taxon>
        <taxon>Chordata</taxon>
        <taxon>Craniata</taxon>
        <taxon>Vertebrata</taxon>
        <taxon>Euteleostomi</taxon>
        <taxon>Actinopterygii</taxon>
        <taxon>Neopterygii</taxon>
        <taxon>Teleostei</taxon>
        <taxon>Ostariophysi</taxon>
        <taxon>Cypriniformes</taxon>
        <taxon>Leuciscidae</taxon>
        <taxon>Phoxininae</taxon>
        <taxon>Phoxinus</taxon>
    </lineage>
</organism>
<feature type="region of interest" description="Disordered" evidence="1">
    <location>
        <begin position="348"/>
        <end position="401"/>
    </location>
</feature>
<dbReference type="EMBL" id="JAYKXH010000022">
    <property type="protein sequence ID" value="KAK7128187.1"/>
    <property type="molecule type" value="Genomic_DNA"/>
</dbReference>
<accession>A0AAN9GVZ0</accession>
<keyword evidence="3" id="KW-1185">Reference proteome</keyword>
<comment type="caution">
    <text evidence="2">The sequence shown here is derived from an EMBL/GenBank/DDBJ whole genome shotgun (WGS) entry which is preliminary data.</text>
</comment>
<reference evidence="2 3" key="1">
    <citation type="submission" date="2024-02" db="EMBL/GenBank/DDBJ databases">
        <title>Chromosome-level genome assembly of the Eurasian Minnow (Phoxinus phoxinus).</title>
        <authorList>
            <person name="Oriowo T.O."/>
            <person name="Martin S."/>
            <person name="Stange M."/>
            <person name="Chrysostomakis Y."/>
            <person name="Brown T."/>
            <person name="Winkler S."/>
            <person name="Kukowka S."/>
            <person name="Myers E.W."/>
            <person name="Bohne A."/>
        </authorList>
    </citation>
    <scope>NUCLEOTIDE SEQUENCE [LARGE SCALE GENOMIC DNA]</scope>
    <source>
        <strain evidence="2">ZFMK-TIS-60720</strain>
        <tissue evidence="2">Whole Organism</tissue>
    </source>
</reference>
<dbReference type="AlphaFoldDB" id="A0AAN9GVZ0"/>
<protein>
    <submittedName>
        <fullName evidence="2">Uncharacterized protein</fullName>
    </submittedName>
</protein>
<sequence>MPRLRPQPPPQRHPEGIVTMRELARQNRIVLKEKSTISSRPQSVELPPIFGFSRARGLCPHPPAQRTMSSSLAEYGIRADQRRAELSRQIRYKCFHRQDKKEALCIRAQRISQKERAMSERELKADNDWSFFMANLKPLDVQKAQEAKQAARYANRTMLKTEKQDAALERKVLEIKRECEEMAFTEPKEDSDLEETCREETCREELSPTLMWEFMYYVEEIHEEKKIIKDKREKINEEGYRSKELVEKMALLIELKQEELNKPKYSVRSSKPDNTARKANFRQWCEKMAAVYMECFKCFFSPYFPFVILSEFDDWSLDLLEDMPPETLSKLRNQFFKDNAMCGKEQNQAQMEALREERRQKRLERALAPPVKTNGKKLMPRSPPPKKAVKKEEPVETENQE</sequence>
<name>A0AAN9GVZ0_9TELE</name>
<gene>
    <name evidence="2" type="ORF">R3I93_020708</name>
</gene>